<dbReference type="PANTHER" id="PTHR43883">
    <property type="entry name" value="SLR0207 PROTEIN"/>
    <property type="match status" value="1"/>
</dbReference>
<evidence type="ECO:0000313" key="2">
    <source>
        <dbReference type="EMBL" id="MBM3226871.1"/>
    </source>
</evidence>
<accession>A0A937W8C7</accession>
<comment type="caution">
    <text evidence="2">The sequence shown here is derived from an EMBL/GenBank/DDBJ whole genome shotgun (WGS) entry which is preliminary data.</text>
</comment>
<dbReference type="SUPFAM" id="SSF56112">
    <property type="entry name" value="Protein kinase-like (PK-like)"/>
    <property type="match status" value="1"/>
</dbReference>
<evidence type="ECO:0000259" key="1">
    <source>
        <dbReference type="Pfam" id="PF01636"/>
    </source>
</evidence>
<reference evidence="2" key="1">
    <citation type="submission" date="2019-03" db="EMBL/GenBank/DDBJ databases">
        <title>Lake Tanganyika Metagenome-Assembled Genomes (MAGs).</title>
        <authorList>
            <person name="Tran P."/>
        </authorList>
    </citation>
    <scope>NUCLEOTIDE SEQUENCE</scope>
    <source>
        <strain evidence="2">K_DeepCast_65m_m2_066</strain>
    </source>
</reference>
<dbReference type="Pfam" id="PF13671">
    <property type="entry name" value="AAA_33"/>
    <property type="match status" value="1"/>
</dbReference>
<dbReference type="InterPro" id="IPR002575">
    <property type="entry name" value="Aminoglycoside_PTrfase"/>
</dbReference>
<dbReference type="AlphaFoldDB" id="A0A937W8C7"/>
<dbReference type="Gene3D" id="3.40.50.300">
    <property type="entry name" value="P-loop containing nucleotide triphosphate hydrolases"/>
    <property type="match status" value="1"/>
</dbReference>
<evidence type="ECO:0000313" key="3">
    <source>
        <dbReference type="Proteomes" id="UP000712673"/>
    </source>
</evidence>
<dbReference type="PANTHER" id="PTHR43883:SF1">
    <property type="entry name" value="GLUCONOKINASE"/>
    <property type="match status" value="1"/>
</dbReference>
<protein>
    <submittedName>
        <fullName evidence="2">Aminoglycoside phosphotransferase</fullName>
    </submittedName>
</protein>
<dbReference type="InterPro" id="IPR027417">
    <property type="entry name" value="P-loop_NTPase"/>
</dbReference>
<feature type="domain" description="Aminoglycoside phosphotransferase" evidence="1">
    <location>
        <begin position="77"/>
        <end position="292"/>
    </location>
</feature>
<gene>
    <name evidence="2" type="ORF">FJZ47_24155</name>
</gene>
<dbReference type="InterPro" id="IPR052732">
    <property type="entry name" value="Cell-binding_unc_protein"/>
</dbReference>
<sequence>MRTTGSDIRAPQASPADQLIRALTERAVYGHPTTTVTVLQTHISWVILTGPYAYKIKKPVNFGFVDFSTLAKRQHFCQEELRLNRRLAPQLYVAVVPISGTPEHPRLHDASAPIEYAVQMRQFPQEHLLSQLVAKGQLQVAHIDGLIQEVSAFHGRIAVAERQSPFGTPEAVYQPVQDNFQHLFDAVDDPLRQAHTRELEAWCQRSFRAQYATFVARKRDGFVRECHGDLHLGNMVLLDDAVVIFDGLEFNDHLRWIDVASDVAFLAMDLADRGRSDLAHRFVNGYVEQTGDYGLLALLPFYSAYRAMVRAKVAGLRLGQGDLSVSEATQARETFGSYLDLATQYTRPVQPQLLITHGVSGSGKTYGTQPLVDTAGAIRLRADVERKRLFGLAALERSADHRALELYTDDATQRTYAHLLQQAERVVRAGYTAIVDATFLRQAQREAFRHLAAQLGVPFTILDFCARLETSQNRIVQRLQRADDASEADLTVLQRQLATREPLTVAEQPYGLAIDTDAPHALDRLLEALYTTGARAVPC</sequence>
<name>A0A937W8C7_UNCTE</name>
<dbReference type="EMBL" id="VGLS01001086">
    <property type="protein sequence ID" value="MBM3226871.1"/>
    <property type="molecule type" value="Genomic_DNA"/>
</dbReference>
<dbReference type="Proteomes" id="UP000712673">
    <property type="component" value="Unassembled WGS sequence"/>
</dbReference>
<dbReference type="Pfam" id="PF01636">
    <property type="entry name" value="APH"/>
    <property type="match status" value="1"/>
</dbReference>
<proteinExistence type="predicted"/>
<dbReference type="SUPFAM" id="SSF52540">
    <property type="entry name" value="P-loop containing nucleoside triphosphate hydrolases"/>
    <property type="match status" value="1"/>
</dbReference>
<organism evidence="2 3">
    <name type="scientific">Tectimicrobiota bacterium</name>
    <dbReference type="NCBI Taxonomy" id="2528274"/>
    <lineage>
        <taxon>Bacteria</taxon>
        <taxon>Pseudomonadati</taxon>
        <taxon>Nitrospinota/Tectimicrobiota group</taxon>
        <taxon>Candidatus Tectimicrobiota</taxon>
    </lineage>
</organism>
<dbReference type="InterPro" id="IPR011009">
    <property type="entry name" value="Kinase-like_dom_sf"/>
</dbReference>